<dbReference type="InterPro" id="IPR001810">
    <property type="entry name" value="F-box_dom"/>
</dbReference>
<sequence>MLTKTRKEPDDCNHENPLWSRLPATALFGIYQNLGDLDRLSMARVCKTWYQGFQVPALWRRRFIEFCGRRSKRDIKADALFNSEEGLTVSYGKCAIKFVKKFPT</sequence>
<dbReference type="Pfam" id="PF12937">
    <property type="entry name" value="F-box-like"/>
    <property type="match status" value="1"/>
</dbReference>
<evidence type="ECO:0000259" key="1">
    <source>
        <dbReference type="Pfam" id="PF12937"/>
    </source>
</evidence>
<dbReference type="SUPFAM" id="SSF81383">
    <property type="entry name" value="F-box domain"/>
    <property type="match status" value="1"/>
</dbReference>
<protein>
    <recommendedName>
        <fullName evidence="1">F-box domain-containing protein</fullName>
    </recommendedName>
</protein>
<dbReference type="InterPro" id="IPR036047">
    <property type="entry name" value="F-box-like_dom_sf"/>
</dbReference>
<gene>
    <name evidence="2" type="ORF">GSLYS_00008237001</name>
</gene>
<feature type="non-terminal residue" evidence="2">
    <location>
        <position position="104"/>
    </location>
</feature>
<comment type="caution">
    <text evidence="2">The sequence shown here is derived from an EMBL/GenBank/DDBJ whole genome shotgun (WGS) entry which is preliminary data.</text>
</comment>
<reference evidence="2 3" key="1">
    <citation type="submission" date="2024-04" db="EMBL/GenBank/DDBJ databases">
        <authorList>
            <consortium name="Genoscope - CEA"/>
            <person name="William W."/>
        </authorList>
    </citation>
    <scope>NUCLEOTIDE SEQUENCE [LARGE SCALE GENOMIC DNA]</scope>
</reference>
<dbReference type="AlphaFoldDB" id="A0AAV2HK67"/>
<keyword evidence="3" id="KW-1185">Reference proteome</keyword>
<feature type="domain" description="F-box" evidence="1">
    <location>
        <begin position="19"/>
        <end position="64"/>
    </location>
</feature>
<dbReference type="EMBL" id="CAXITT010000166">
    <property type="protein sequence ID" value="CAL1534277.1"/>
    <property type="molecule type" value="Genomic_DNA"/>
</dbReference>
<accession>A0AAV2HK67</accession>
<name>A0AAV2HK67_LYMST</name>
<evidence type="ECO:0000313" key="2">
    <source>
        <dbReference type="EMBL" id="CAL1534277.1"/>
    </source>
</evidence>
<organism evidence="2 3">
    <name type="scientific">Lymnaea stagnalis</name>
    <name type="common">Great pond snail</name>
    <name type="synonym">Helix stagnalis</name>
    <dbReference type="NCBI Taxonomy" id="6523"/>
    <lineage>
        <taxon>Eukaryota</taxon>
        <taxon>Metazoa</taxon>
        <taxon>Spiralia</taxon>
        <taxon>Lophotrochozoa</taxon>
        <taxon>Mollusca</taxon>
        <taxon>Gastropoda</taxon>
        <taxon>Heterobranchia</taxon>
        <taxon>Euthyneura</taxon>
        <taxon>Panpulmonata</taxon>
        <taxon>Hygrophila</taxon>
        <taxon>Lymnaeoidea</taxon>
        <taxon>Lymnaeidae</taxon>
        <taxon>Lymnaea</taxon>
    </lineage>
</organism>
<proteinExistence type="predicted"/>
<dbReference type="Proteomes" id="UP001497497">
    <property type="component" value="Unassembled WGS sequence"/>
</dbReference>
<dbReference type="Gene3D" id="1.20.1280.50">
    <property type="match status" value="1"/>
</dbReference>
<evidence type="ECO:0000313" key="3">
    <source>
        <dbReference type="Proteomes" id="UP001497497"/>
    </source>
</evidence>